<feature type="region of interest" description="Disordered" evidence="1">
    <location>
        <begin position="1"/>
        <end position="27"/>
    </location>
</feature>
<reference evidence="2" key="1">
    <citation type="submission" date="2021-05" db="EMBL/GenBank/DDBJ databases">
        <authorList>
            <person name="Alioto T."/>
            <person name="Alioto T."/>
            <person name="Gomez Garrido J."/>
        </authorList>
    </citation>
    <scope>NUCLEOTIDE SEQUENCE</scope>
</reference>
<evidence type="ECO:0000256" key="1">
    <source>
        <dbReference type="SAM" id="MobiDB-lite"/>
    </source>
</evidence>
<proteinExistence type="predicted"/>
<dbReference type="AlphaFoldDB" id="A0A8D8NGX6"/>
<sequence>MSGGAGGGDGGSGRDGYERDGGEHGDDAVLVLGRVDRSGQVPGRDLHLWQGGHEEAGRVSVGLRARAERGPVHAAVAAREGAGDGRTGHDAERLQRVPGRHQHQVEGDQLQNEKGAEELCLHEWNGRVGSSGGE</sequence>
<dbReference type="EMBL" id="HBUE01166741">
    <property type="protein sequence ID" value="CAG6512961.1"/>
    <property type="molecule type" value="Transcribed_RNA"/>
</dbReference>
<organism evidence="2">
    <name type="scientific">Culex pipiens</name>
    <name type="common">House mosquito</name>
    <dbReference type="NCBI Taxonomy" id="7175"/>
    <lineage>
        <taxon>Eukaryota</taxon>
        <taxon>Metazoa</taxon>
        <taxon>Ecdysozoa</taxon>
        <taxon>Arthropoda</taxon>
        <taxon>Hexapoda</taxon>
        <taxon>Insecta</taxon>
        <taxon>Pterygota</taxon>
        <taxon>Neoptera</taxon>
        <taxon>Endopterygota</taxon>
        <taxon>Diptera</taxon>
        <taxon>Nematocera</taxon>
        <taxon>Culicoidea</taxon>
        <taxon>Culicidae</taxon>
        <taxon>Culicinae</taxon>
        <taxon>Culicini</taxon>
        <taxon>Culex</taxon>
        <taxon>Culex</taxon>
    </lineage>
</organism>
<feature type="compositionally biased region" description="Gly residues" evidence="1">
    <location>
        <begin position="1"/>
        <end position="14"/>
    </location>
</feature>
<feature type="region of interest" description="Disordered" evidence="1">
    <location>
        <begin position="97"/>
        <end position="117"/>
    </location>
</feature>
<evidence type="ECO:0000313" key="2">
    <source>
        <dbReference type="EMBL" id="CAG6564428.1"/>
    </source>
</evidence>
<dbReference type="EMBL" id="HBUE01272060">
    <property type="protein sequence ID" value="CAG6564428.1"/>
    <property type="molecule type" value="Transcribed_RNA"/>
</dbReference>
<feature type="compositionally biased region" description="Basic and acidic residues" evidence="1">
    <location>
        <begin position="15"/>
        <end position="27"/>
    </location>
</feature>
<accession>A0A8D8NGX6</accession>
<protein>
    <submittedName>
        <fullName evidence="2">(northern house mosquito) hypothetical protein</fullName>
    </submittedName>
</protein>
<name>A0A8D8NGX6_CULPI</name>